<dbReference type="PANTHER" id="PTHR46033:SF8">
    <property type="entry name" value="PROTEIN MAINTENANCE OF MERISTEMS-LIKE"/>
    <property type="match status" value="1"/>
</dbReference>
<accession>A0A7J9DG85</accession>
<evidence type="ECO:0000313" key="2">
    <source>
        <dbReference type="EMBL" id="MBA0759770.1"/>
    </source>
</evidence>
<dbReference type="PANTHER" id="PTHR46033">
    <property type="entry name" value="PROTEIN MAIN-LIKE 2"/>
    <property type="match status" value="1"/>
</dbReference>
<dbReference type="Pfam" id="PF10536">
    <property type="entry name" value="PMD"/>
    <property type="match status" value="1"/>
</dbReference>
<dbReference type="AlphaFoldDB" id="A0A7J9DG85"/>
<evidence type="ECO:0000259" key="1">
    <source>
        <dbReference type="Pfam" id="PF10536"/>
    </source>
</evidence>
<dbReference type="InterPro" id="IPR044824">
    <property type="entry name" value="MAIN-like"/>
</dbReference>
<dbReference type="Proteomes" id="UP000593568">
    <property type="component" value="Unassembled WGS sequence"/>
</dbReference>
<feature type="domain" description="Aminotransferase-like plant mobile" evidence="1">
    <location>
        <begin position="39"/>
        <end position="121"/>
    </location>
</feature>
<comment type="caution">
    <text evidence="2">The sequence shown here is derived from an EMBL/GenBank/DDBJ whole genome shotgun (WGS) entry which is preliminary data.</text>
</comment>
<proteinExistence type="predicted"/>
<reference evidence="2 3" key="1">
    <citation type="journal article" date="2019" name="Genome Biol. Evol.">
        <title>Insights into the evolution of the New World diploid cottons (Gossypium, subgenus Houzingenia) based on genome sequencing.</title>
        <authorList>
            <person name="Grover C.E."/>
            <person name="Arick M.A. 2nd"/>
            <person name="Thrash A."/>
            <person name="Conover J.L."/>
            <person name="Sanders W.S."/>
            <person name="Peterson D.G."/>
            <person name="Frelichowski J.E."/>
            <person name="Scheffler J.A."/>
            <person name="Scheffler B.E."/>
            <person name="Wendel J.F."/>
        </authorList>
    </citation>
    <scope>NUCLEOTIDE SEQUENCE [LARGE SCALE GENOMIC DNA]</scope>
    <source>
        <strain evidence="2">8</strain>
        <tissue evidence="2">Leaf</tissue>
    </source>
</reference>
<dbReference type="EMBL" id="JABEZW010000002">
    <property type="protein sequence ID" value="MBA0759770.1"/>
    <property type="molecule type" value="Genomic_DNA"/>
</dbReference>
<sequence>AEDQILQCHICNLLAPPSLLIEPYLREAVFWHVTLVGRRCKLDPKLLSALVERWRLKRHTFHLSCSECTIILEDVHLQLGLPVDGLVVTRSVHFVDWGGVCGELLDSIPKMIYGGRIEMSWL</sequence>
<dbReference type="InterPro" id="IPR019557">
    <property type="entry name" value="AminoTfrase-like_pln_mobile"/>
</dbReference>
<feature type="non-terminal residue" evidence="2">
    <location>
        <position position="1"/>
    </location>
</feature>
<evidence type="ECO:0000313" key="3">
    <source>
        <dbReference type="Proteomes" id="UP000593568"/>
    </source>
</evidence>
<dbReference type="GO" id="GO:0010073">
    <property type="term" value="P:meristem maintenance"/>
    <property type="evidence" value="ECO:0007669"/>
    <property type="project" value="InterPro"/>
</dbReference>
<keyword evidence="3" id="KW-1185">Reference proteome</keyword>
<protein>
    <recommendedName>
        <fullName evidence="1">Aminotransferase-like plant mobile domain-containing protein</fullName>
    </recommendedName>
</protein>
<name>A0A7J9DG85_9ROSI</name>
<organism evidence="2 3">
    <name type="scientific">Gossypium trilobum</name>
    <dbReference type="NCBI Taxonomy" id="34281"/>
    <lineage>
        <taxon>Eukaryota</taxon>
        <taxon>Viridiplantae</taxon>
        <taxon>Streptophyta</taxon>
        <taxon>Embryophyta</taxon>
        <taxon>Tracheophyta</taxon>
        <taxon>Spermatophyta</taxon>
        <taxon>Magnoliopsida</taxon>
        <taxon>eudicotyledons</taxon>
        <taxon>Gunneridae</taxon>
        <taxon>Pentapetalae</taxon>
        <taxon>rosids</taxon>
        <taxon>malvids</taxon>
        <taxon>Malvales</taxon>
        <taxon>Malvaceae</taxon>
        <taxon>Malvoideae</taxon>
        <taxon>Gossypium</taxon>
    </lineage>
</organism>
<gene>
    <name evidence="2" type="ORF">Gotri_022606</name>
</gene>